<gene>
    <name evidence="1" type="ORF">FC59_GL001646</name>
</gene>
<dbReference type="PATRIC" id="fig|1423767.3.peg.1707"/>
<dbReference type="Proteomes" id="UP000051307">
    <property type="component" value="Unassembled WGS sequence"/>
</dbReference>
<dbReference type="AlphaFoldDB" id="A0A0R1VUW4"/>
<name>A0A0R1VUW4_9LACO</name>
<organism evidence="1 2">
    <name type="scientific">Lactobacillus kitasatonis DSM 16761 = JCM 1039</name>
    <dbReference type="NCBI Taxonomy" id="1423767"/>
    <lineage>
        <taxon>Bacteria</taxon>
        <taxon>Bacillati</taxon>
        <taxon>Bacillota</taxon>
        <taxon>Bacilli</taxon>
        <taxon>Lactobacillales</taxon>
        <taxon>Lactobacillaceae</taxon>
        <taxon>Lactobacillus</taxon>
    </lineage>
</organism>
<proteinExistence type="predicted"/>
<evidence type="ECO:0000313" key="2">
    <source>
        <dbReference type="Proteomes" id="UP000051307"/>
    </source>
</evidence>
<protein>
    <submittedName>
        <fullName evidence="1">Uncharacterized protein</fullName>
    </submittedName>
</protein>
<reference evidence="1 2" key="1">
    <citation type="journal article" date="2015" name="Genome Announc.">
        <title>Expanding the biotechnology potential of lactobacilli through comparative genomics of 213 strains and associated genera.</title>
        <authorList>
            <person name="Sun Z."/>
            <person name="Harris H.M."/>
            <person name="McCann A."/>
            <person name="Guo C."/>
            <person name="Argimon S."/>
            <person name="Zhang W."/>
            <person name="Yang X."/>
            <person name="Jeffery I.B."/>
            <person name="Cooney J.C."/>
            <person name="Kagawa T.F."/>
            <person name="Liu W."/>
            <person name="Song Y."/>
            <person name="Salvetti E."/>
            <person name="Wrobel A."/>
            <person name="Rasinkangas P."/>
            <person name="Parkhill J."/>
            <person name="Rea M.C."/>
            <person name="O'Sullivan O."/>
            <person name="Ritari J."/>
            <person name="Douillard F.P."/>
            <person name="Paul Ross R."/>
            <person name="Yang R."/>
            <person name="Briner A.E."/>
            <person name="Felis G.E."/>
            <person name="de Vos W.M."/>
            <person name="Barrangou R."/>
            <person name="Klaenhammer T.R."/>
            <person name="Caufield P.W."/>
            <person name="Cui Y."/>
            <person name="Zhang H."/>
            <person name="O'Toole P.W."/>
        </authorList>
    </citation>
    <scope>NUCLEOTIDE SEQUENCE [LARGE SCALE GENOMIC DNA]</scope>
    <source>
        <strain evidence="1 2">DSM 16761</strain>
    </source>
</reference>
<dbReference type="EMBL" id="AZFU01000004">
    <property type="protein sequence ID" value="KRM06729.1"/>
    <property type="molecule type" value="Genomic_DNA"/>
</dbReference>
<comment type="caution">
    <text evidence="1">The sequence shown here is derived from an EMBL/GenBank/DDBJ whole genome shotgun (WGS) entry which is preliminary data.</text>
</comment>
<accession>A0A0R1VUW4</accession>
<sequence length="204" mass="23508">MDAISKKRPQPKAELMKLVNDQIELKSAKYNATVFIEIVKERVCDWIIEHGVRPVKQDKILVSNVTFDPTGKMCAIAEYHVSPWNKGIDFYTYFNWDKNQFLTHVFDCYAPGSALTINWDGLTHLAFDEYGRSYEVTRQEKQVINSYKRLKKKQPEDLIFKCQKCRNKFAANDLDIWIDGGLKCPVCGAKSTDIQYIGKAIENG</sequence>
<dbReference type="RefSeq" id="WP_025014948.1">
    <property type="nucleotide sequence ID" value="NZ_AZFU01000004.1"/>
</dbReference>
<evidence type="ECO:0000313" key="1">
    <source>
        <dbReference type="EMBL" id="KRM06729.1"/>
    </source>
</evidence>